<dbReference type="GO" id="GO:0120545">
    <property type="term" value="F:nucleic acid conformation isomerase activity"/>
    <property type="evidence" value="ECO:0007669"/>
    <property type="project" value="UniProtKB-ARBA"/>
</dbReference>
<reference evidence="3" key="1">
    <citation type="journal article" date="2016" name="Stand. Genomic Sci.">
        <title>Complete genome sequence of Methanospirillum hungatei type strain JF1.</title>
        <authorList>
            <person name="Gunsalus R.P."/>
            <person name="Cook L.E."/>
            <person name="Crable B."/>
            <person name="Rohlin L."/>
            <person name="McDonald E."/>
            <person name="Mouttaki H."/>
            <person name="Sieber J.R."/>
            <person name="Poweleit N."/>
            <person name="Zhou H."/>
            <person name="Lapidus A.L."/>
            <person name="Daligault H.E."/>
            <person name="Land M."/>
            <person name="Gilna P."/>
            <person name="Ivanova N."/>
            <person name="Kyrpides N."/>
            <person name="Culley D.E."/>
            <person name="McInerney M.J."/>
        </authorList>
    </citation>
    <scope>NUCLEOTIDE SEQUENCE [LARGE SCALE GENOMIC DNA]</scope>
    <source>
        <strain evidence="3">ATCC 27890 / DSM 864 / NBRC 100397 / JF-1</strain>
    </source>
</reference>
<dbReference type="PANTHER" id="PTHR47962">
    <property type="entry name" value="ATP-DEPENDENT HELICASE LHR-RELATED-RELATED"/>
    <property type="match status" value="1"/>
</dbReference>
<dbReference type="GO" id="GO:0016887">
    <property type="term" value="F:ATP hydrolysis activity"/>
    <property type="evidence" value="ECO:0007669"/>
    <property type="project" value="TreeGrafter"/>
</dbReference>
<dbReference type="SUPFAM" id="SSF52540">
    <property type="entry name" value="P-loop containing nucleoside triphosphate hydrolases"/>
    <property type="match status" value="1"/>
</dbReference>
<evidence type="ECO:0000313" key="2">
    <source>
        <dbReference type="EMBL" id="ABD41578.1"/>
    </source>
</evidence>
<dbReference type="eggNOG" id="arCOG03483">
    <property type="taxonomic scope" value="Archaea"/>
</dbReference>
<dbReference type="HOGENOM" id="CLU_397741_0_0_2"/>
<gene>
    <name evidence="2" type="ordered locus">Mhun_1861</name>
</gene>
<dbReference type="Proteomes" id="UP000001941">
    <property type="component" value="Chromosome"/>
</dbReference>
<dbReference type="OrthoDB" id="36796at2157"/>
<organism evidence="2 3">
    <name type="scientific">Methanospirillum hungatei JF-1 (strain ATCC 27890 / DSM 864 / NBRC 100397 / JF-1)</name>
    <dbReference type="NCBI Taxonomy" id="323259"/>
    <lineage>
        <taxon>Archaea</taxon>
        <taxon>Methanobacteriati</taxon>
        <taxon>Methanobacteriota</taxon>
        <taxon>Stenosarchaea group</taxon>
        <taxon>Methanomicrobia</taxon>
        <taxon>Methanomicrobiales</taxon>
        <taxon>Methanospirillaceae</taxon>
        <taxon>Methanospirillum</taxon>
    </lineage>
</organism>
<dbReference type="InParanoid" id="Q2FQP9"/>
<dbReference type="InterPro" id="IPR027417">
    <property type="entry name" value="P-loop_NTPase"/>
</dbReference>
<accession>Q2FQP9</accession>
<sequence length="692" mass="79196">MIIEGLSIPRYDAEPLREPFLPYGHQVTTRAVMKERDEFFLFITAPTGAGKTESWFVPALTGEDTGVFFALYPTNALALDQYRTISSLRDTLAPSRQVEFLDAERLTTLRDEYPVRVSKGEVITHILQKMSTQGGGIIVTNPDIFVLALKNVFIDPYVESAVRTCVSSVIFDEFHLYDLKQTDFLLFLFDDLISSKHCSIRKFIFLSATPSKGLIEKIRDVIGGDIIIADEFCDEKEVDQRLILPPVEMSFIPAKKFSSGEIFISRFFEFEPFLSGVRTAIIFDSAIEVAVVSEFLRANTSYRVCEQSGFRKDSMDEPFDILVGNKAVEVGIDFKGDYSIQHLIFSAFSVSEFLQRFGRLRNPDPEILYRAICFAPESVCSYFSQYESISRSQLKDGLERTMRDSRVYTSFRWRWGFLEAWEYICHRAYGYLASDIIQCREKKGFLSKTGGMTTKTREEYLVESANRMYQHYFSDISLDPRSISPFLIPLDKAKDSVLDIMAELSPFRGGGFSVVIYYEPSGKIQRYDLFFLLRWTEIEFLRCEAFVKKVPEDLRSSIKNYETGTIGFAYVTGMRTKPRSVKLEGRVIEQICLPEKRRIPCKERGLFPVVKDDDKRPIPGLSLIERELMVKGVFCRYLDLSAYQSRKYYELGDYTSLISYKGGSLAIGQDAFIADCAVAESLSYERDLPLIL</sequence>
<dbReference type="InterPro" id="IPR017575">
    <property type="entry name" value="CRISPR-assoc_helicase_Cas3"/>
</dbReference>
<dbReference type="InterPro" id="IPR014001">
    <property type="entry name" value="Helicase_ATP-bd"/>
</dbReference>
<dbReference type="GO" id="GO:0003677">
    <property type="term" value="F:DNA binding"/>
    <property type="evidence" value="ECO:0007669"/>
    <property type="project" value="TreeGrafter"/>
</dbReference>
<dbReference type="GO" id="GO:0140097">
    <property type="term" value="F:catalytic activity, acting on DNA"/>
    <property type="evidence" value="ECO:0007669"/>
    <property type="project" value="UniProtKB-ARBA"/>
</dbReference>
<dbReference type="Gene3D" id="3.40.50.300">
    <property type="entry name" value="P-loop containing nucleotide triphosphate hydrolases"/>
    <property type="match status" value="1"/>
</dbReference>
<proteinExistence type="predicted"/>
<dbReference type="CDD" id="cd09710">
    <property type="entry name" value="Cas3_I-D"/>
    <property type="match status" value="1"/>
</dbReference>
<name>Q2FQP9_METHJ</name>
<dbReference type="GeneID" id="3922655"/>
<dbReference type="KEGG" id="mhu:Mhun_1861"/>
<dbReference type="NCBIfam" id="TIGR03158">
    <property type="entry name" value="cas3_cyano"/>
    <property type="match status" value="1"/>
</dbReference>
<dbReference type="Pfam" id="PF00270">
    <property type="entry name" value="DEAD"/>
    <property type="match status" value="1"/>
</dbReference>
<keyword evidence="3" id="KW-1185">Reference proteome</keyword>
<feature type="domain" description="Helicase ATP-binding" evidence="1">
    <location>
        <begin position="32"/>
        <end position="228"/>
    </location>
</feature>
<dbReference type="InterPro" id="IPR052511">
    <property type="entry name" value="ATP-dep_Helicase"/>
</dbReference>
<dbReference type="PANTHER" id="PTHR47962:SF5">
    <property type="entry name" value="ATP-DEPENDENT HELICASE LHR-RELATED"/>
    <property type="match status" value="1"/>
</dbReference>
<dbReference type="STRING" id="323259.Mhun_1861"/>
<dbReference type="EMBL" id="CP000254">
    <property type="protein sequence ID" value="ABD41578.1"/>
    <property type="molecule type" value="Genomic_DNA"/>
</dbReference>
<dbReference type="EnsemblBacteria" id="ABD41578">
    <property type="protein sequence ID" value="ABD41578"/>
    <property type="gene ID" value="Mhun_1861"/>
</dbReference>
<dbReference type="InterPro" id="IPR011545">
    <property type="entry name" value="DEAD/DEAH_box_helicase_dom"/>
</dbReference>
<protein>
    <submittedName>
        <fullName evidence="2">CRISPR-associated helicase, Cas3 family</fullName>
    </submittedName>
</protein>
<dbReference type="RefSeq" id="WP_011448842.1">
    <property type="nucleotide sequence ID" value="NC_007796.1"/>
</dbReference>
<dbReference type="PROSITE" id="PS51192">
    <property type="entry name" value="HELICASE_ATP_BIND_1"/>
    <property type="match status" value="1"/>
</dbReference>
<evidence type="ECO:0000259" key="1">
    <source>
        <dbReference type="PROSITE" id="PS51192"/>
    </source>
</evidence>
<dbReference type="AlphaFoldDB" id="Q2FQP9"/>
<dbReference type="SMART" id="SM00487">
    <property type="entry name" value="DEXDc"/>
    <property type="match status" value="1"/>
</dbReference>
<evidence type="ECO:0000313" key="3">
    <source>
        <dbReference type="Proteomes" id="UP000001941"/>
    </source>
</evidence>
<dbReference type="GO" id="GO:0005524">
    <property type="term" value="F:ATP binding"/>
    <property type="evidence" value="ECO:0007669"/>
    <property type="project" value="InterPro"/>
</dbReference>